<evidence type="ECO:0000313" key="8">
    <source>
        <dbReference type="EMBL" id="MQY43039.1"/>
    </source>
</evidence>
<dbReference type="InterPro" id="IPR037185">
    <property type="entry name" value="EmrE-like"/>
</dbReference>
<gene>
    <name evidence="8" type="ORF">GG681_10345</name>
</gene>
<dbReference type="PANTHER" id="PTHR22911">
    <property type="entry name" value="ACYL-MALONYL CONDENSING ENZYME-RELATED"/>
    <property type="match status" value="1"/>
</dbReference>
<evidence type="ECO:0000256" key="6">
    <source>
        <dbReference type="SAM" id="Phobius"/>
    </source>
</evidence>
<sequence>MFASFASLRYLPLAHASVLGYLAPMLAVILAHFILREEVSATRWLAVVVSFIGMLVLVLPKATGAAIDQSYMIGLVLALTENAGAIAFYFALTCAVAGWATAGLGWVQPTPAQWLLLCGSGAAGGIAHIMMTLALQQAEVSKLAPFEYLSLVFAVIADFALFDVVPGWTFALSTVLILTAMWMSMLKAGLFRRKTSVANS</sequence>
<dbReference type="Proteomes" id="UP000436694">
    <property type="component" value="Unassembled WGS sequence"/>
</dbReference>
<keyword evidence="5 6" id="KW-0472">Membrane</keyword>
<protein>
    <submittedName>
        <fullName evidence="8">EamA family transporter</fullName>
    </submittedName>
</protein>
<evidence type="ECO:0000256" key="4">
    <source>
        <dbReference type="ARBA" id="ARBA00022989"/>
    </source>
</evidence>
<keyword evidence="3 6" id="KW-0812">Transmembrane</keyword>
<reference evidence="8 9" key="1">
    <citation type="submission" date="2019-10" db="EMBL/GenBank/DDBJ databases">
        <title>Epibacterium sp. nov., isolated from seawater.</title>
        <authorList>
            <person name="Zhang X."/>
            <person name="Li N."/>
        </authorList>
    </citation>
    <scope>NUCLEOTIDE SEQUENCE [LARGE SCALE GENOMIC DNA]</scope>
    <source>
        <strain evidence="8 9">SM1969</strain>
    </source>
</reference>
<dbReference type="RefSeq" id="WP_153547831.1">
    <property type="nucleotide sequence ID" value="NZ_WIXK01000005.1"/>
</dbReference>
<feature type="transmembrane region" description="Helical" evidence="6">
    <location>
        <begin position="71"/>
        <end position="100"/>
    </location>
</feature>
<feature type="transmembrane region" description="Helical" evidence="6">
    <location>
        <begin position="12"/>
        <end position="35"/>
    </location>
</feature>
<keyword evidence="4 6" id="KW-1133">Transmembrane helix</keyword>
<evidence type="ECO:0000256" key="5">
    <source>
        <dbReference type="ARBA" id="ARBA00023136"/>
    </source>
</evidence>
<dbReference type="PANTHER" id="PTHR22911:SF6">
    <property type="entry name" value="SOLUTE CARRIER FAMILY 35 MEMBER G1"/>
    <property type="match status" value="1"/>
</dbReference>
<keyword evidence="9" id="KW-1185">Reference proteome</keyword>
<feature type="transmembrane region" description="Helical" evidence="6">
    <location>
        <begin position="112"/>
        <end position="134"/>
    </location>
</feature>
<evidence type="ECO:0000259" key="7">
    <source>
        <dbReference type="Pfam" id="PF00892"/>
    </source>
</evidence>
<dbReference type="Pfam" id="PF00892">
    <property type="entry name" value="EamA"/>
    <property type="match status" value="1"/>
</dbReference>
<name>A0A844AM92_9RHOB</name>
<dbReference type="InterPro" id="IPR000620">
    <property type="entry name" value="EamA_dom"/>
</dbReference>
<feature type="domain" description="EamA" evidence="7">
    <location>
        <begin position="4"/>
        <end position="58"/>
    </location>
</feature>
<dbReference type="EMBL" id="WIXK01000005">
    <property type="protein sequence ID" value="MQY43039.1"/>
    <property type="molecule type" value="Genomic_DNA"/>
</dbReference>
<evidence type="ECO:0000256" key="2">
    <source>
        <dbReference type="ARBA" id="ARBA00009853"/>
    </source>
</evidence>
<feature type="transmembrane region" description="Helical" evidence="6">
    <location>
        <begin position="168"/>
        <end position="186"/>
    </location>
</feature>
<proteinExistence type="inferred from homology"/>
<evidence type="ECO:0000256" key="3">
    <source>
        <dbReference type="ARBA" id="ARBA00022692"/>
    </source>
</evidence>
<feature type="transmembrane region" description="Helical" evidence="6">
    <location>
        <begin position="41"/>
        <end position="59"/>
    </location>
</feature>
<comment type="similarity">
    <text evidence="2">Belongs to the drug/metabolite transporter (DMT) superfamily. 10 TMS drug/metabolite exporter (DME) (TC 2.A.7.3) family.</text>
</comment>
<evidence type="ECO:0000256" key="1">
    <source>
        <dbReference type="ARBA" id="ARBA00004141"/>
    </source>
</evidence>
<organism evidence="8 9">
    <name type="scientific">Tritonibacter aquimaris</name>
    <dbReference type="NCBI Taxonomy" id="2663379"/>
    <lineage>
        <taxon>Bacteria</taxon>
        <taxon>Pseudomonadati</taxon>
        <taxon>Pseudomonadota</taxon>
        <taxon>Alphaproteobacteria</taxon>
        <taxon>Rhodobacterales</taxon>
        <taxon>Paracoccaceae</taxon>
        <taxon>Tritonibacter</taxon>
    </lineage>
</organism>
<comment type="subcellular location">
    <subcellularLocation>
        <location evidence="1">Membrane</location>
        <topology evidence="1">Multi-pass membrane protein</topology>
    </subcellularLocation>
</comment>
<dbReference type="GO" id="GO:0016020">
    <property type="term" value="C:membrane"/>
    <property type="evidence" value="ECO:0007669"/>
    <property type="project" value="UniProtKB-SubCell"/>
</dbReference>
<dbReference type="AlphaFoldDB" id="A0A844AM92"/>
<accession>A0A844AM92</accession>
<dbReference type="SUPFAM" id="SSF103481">
    <property type="entry name" value="Multidrug resistance efflux transporter EmrE"/>
    <property type="match status" value="2"/>
</dbReference>
<comment type="caution">
    <text evidence="8">The sequence shown here is derived from an EMBL/GenBank/DDBJ whole genome shotgun (WGS) entry which is preliminary data.</text>
</comment>
<evidence type="ECO:0000313" key="9">
    <source>
        <dbReference type="Proteomes" id="UP000436694"/>
    </source>
</evidence>